<dbReference type="STRING" id="105231.A0A1Y1HKY1"/>
<evidence type="ECO:0000256" key="1">
    <source>
        <dbReference type="ARBA" id="ARBA00022574"/>
    </source>
</evidence>
<evidence type="ECO:0000313" key="4">
    <source>
        <dbReference type="Proteomes" id="UP000054558"/>
    </source>
</evidence>
<evidence type="ECO:0000256" key="2">
    <source>
        <dbReference type="ARBA" id="ARBA00022737"/>
    </source>
</evidence>
<dbReference type="EMBL" id="DF236965">
    <property type="protein sequence ID" value="GAQ78623.1"/>
    <property type="molecule type" value="Genomic_DNA"/>
</dbReference>
<dbReference type="GO" id="GO:0043130">
    <property type="term" value="F:ubiquitin binding"/>
    <property type="evidence" value="ECO:0000318"/>
    <property type="project" value="GO_Central"/>
</dbReference>
<keyword evidence="4" id="KW-1185">Reference proteome</keyword>
<keyword evidence="1" id="KW-0853">WD repeat</keyword>
<reference evidence="3 4" key="1">
    <citation type="journal article" date="2014" name="Nat. Commun.">
        <title>Klebsormidium flaccidum genome reveals primary factors for plant terrestrial adaptation.</title>
        <authorList>
            <person name="Hori K."/>
            <person name="Maruyama F."/>
            <person name="Fujisawa T."/>
            <person name="Togashi T."/>
            <person name="Yamamoto N."/>
            <person name="Seo M."/>
            <person name="Sato S."/>
            <person name="Yamada T."/>
            <person name="Mori H."/>
            <person name="Tajima N."/>
            <person name="Moriyama T."/>
            <person name="Ikeuchi M."/>
            <person name="Watanabe M."/>
            <person name="Wada H."/>
            <person name="Kobayashi K."/>
            <person name="Saito M."/>
            <person name="Masuda T."/>
            <person name="Sasaki-Sekimoto Y."/>
            <person name="Mashiguchi K."/>
            <person name="Awai K."/>
            <person name="Shimojima M."/>
            <person name="Masuda S."/>
            <person name="Iwai M."/>
            <person name="Nobusawa T."/>
            <person name="Narise T."/>
            <person name="Kondo S."/>
            <person name="Saito H."/>
            <person name="Sato R."/>
            <person name="Murakawa M."/>
            <person name="Ihara Y."/>
            <person name="Oshima-Yamada Y."/>
            <person name="Ohtaka K."/>
            <person name="Satoh M."/>
            <person name="Sonobe K."/>
            <person name="Ishii M."/>
            <person name="Ohtani R."/>
            <person name="Kanamori-Sato M."/>
            <person name="Honoki R."/>
            <person name="Miyazaki D."/>
            <person name="Mochizuki H."/>
            <person name="Umetsu J."/>
            <person name="Higashi K."/>
            <person name="Shibata D."/>
            <person name="Kamiya Y."/>
            <person name="Sato N."/>
            <person name="Nakamura Y."/>
            <person name="Tabata S."/>
            <person name="Ida S."/>
            <person name="Kurokawa K."/>
            <person name="Ohta H."/>
        </authorList>
    </citation>
    <scope>NUCLEOTIDE SEQUENCE [LARGE SCALE GENOMIC DNA]</scope>
    <source>
        <strain evidence="3 4">NIES-2285</strain>
    </source>
</reference>
<dbReference type="PANTHER" id="PTHR10971">
    <property type="entry name" value="MRNA EXPORT FACTOR AND BUB3"/>
    <property type="match status" value="1"/>
</dbReference>
<dbReference type="InterPro" id="IPR036322">
    <property type="entry name" value="WD40_repeat_dom_sf"/>
</dbReference>
<dbReference type="Pfam" id="PF00400">
    <property type="entry name" value="WD40"/>
    <property type="match status" value="1"/>
</dbReference>
<dbReference type="OMA" id="CLWKYNY"/>
<dbReference type="InterPro" id="IPR015943">
    <property type="entry name" value="WD40/YVTN_repeat-like_dom_sf"/>
</dbReference>
<proteinExistence type="predicted"/>
<dbReference type="SMART" id="SM00320">
    <property type="entry name" value="WD40"/>
    <property type="match status" value="5"/>
</dbReference>
<dbReference type="OrthoDB" id="10248252at2759"/>
<dbReference type="InterPro" id="IPR001680">
    <property type="entry name" value="WD40_rpt"/>
</dbReference>
<organism evidence="3 4">
    <name type="scientific">Klebsormidium nitens</name>
    <name type="common">Green alga</name>
    <name type="synonym">Ulothrix nitens</name>
    <dbReference type="NCBI Taxonomy" id="105231"/>
    <lineage>
        <taxon>Eukaryota</taxon>
        <taxon>Viridiplantae</taxon>
        <taxon>Streptophyta</taxon>
        <taxon>Klebsormidiophyceae</taxon>
        <taxon>Klebsormidiales</taxon>
        <taxon>Klebsormidiaceae</taxon>
        <taxon>Klebsormidium</taxon>
    </lineage>
</organism>
<dbReference type="Gene3D" id="2.130.10.10">
    <property type="entry name" value="YVTN repeat-like/Quinoprotein amine dehydrogenase"/>
    <property type="match status" value="1"/>
</dbReference>
<dbReference type="AlphaFoldDB" id="A0A1Y1HKY1"/>
<dbReference type="Proteomes" id="UP000054558">
    <property type="component" value="Unassembled WGS sequence"/>
</dbReference>
<evidence type="ECO:0000313" key="3">
    <source>
        <dbReference type="EMBL" id="GAQ78623.1"/>
    </source>
</evidence>
<dbReference type="SUPFAM" id="SSF50978">
    <property type="entry name" value="WD40 repeat-like"/>
    <property type="match status" value="1"/>
</dbReference>
<keyword evidence="2" id="KW-0677">Repeat</keyword>
<gene>
    <name evidence="3" type="ORF">KFL_000160260</name>
</gene>
<accession>A0A1Y1HKY1</accession>
<sequence>MPGMAGSLQQPQILEHTSKSLSVTIYDTKWVPSSARFVVLGSHPRNSGCIQVYELGGTEINKLTEAEKQHSFKCGTFGASSLTQRHLATGDFDGNLNVWDLDRLGTPLYHAKAHSSIVNAIDGCGGLGVGRGAPEIVTCGRDGRVCVWDTRQKDDPVACFEPATSDSTRDCWAVSFGNAYEENERCVLAGYDNGDVKLFDLRTGTVRYETTLQNGVCAVDFDRKDIPMNKFAATTLESRFHVFDARTQHATKGMASLSEKQAHGSTIWGVRHLPQNREVFMTLGGDGSLALYKYSYPEKRTAKEEDGSVSGVIGSVNMLASRTVASQPISCFDWSPDKEGLAVFGSFDQSIRVGIVTKLHKV</sequence>
<name>A0A1Y1HKY1_KLENI</name>
<protein>
    <submittedName>
        <fullName evidence="3">Uncharacterized protein</fullName>
    </submittedName>
</protein>